<dbReference type="OrthoDB" id="9758923at2"/>
<keyword evidence="2" id="KW-0378">Hydrolase</keyword>
<dbReference type="GO" id="GO:0016798">
    <property type="term" value="F:hydrolase activity, acting on glycosyl bonds"/>
    <property type="evidence" value="ECO:0007669"/>
    <property type="project" value="UniProtKB-KW"/>
</dbReference>
<keyword evidence="2" id="KW-0858">Xylan degradation</keyword>
<dbReference type="EMBL" id="RZOA01000022">
    <property type="protein sequence ID" value="KAA8821894.1"/>
    <property type="molecule type" value="Genomic_DNA"/>
</dbReference>
<sequence length="360" mass="40672">MTTTSVAGTPVGEPTTAYLFCHFTGTEQRETDEQLYFAVSRDGLHWHDLRPEGSPILTSNLGERGMRDPYLVRAADGSRTWIIATDLSIYHRGGSWKTARANENGSTSLIVWESEDLAHWSEPWLLDVASRIPGAGMAWAPEAIWDAERGVYMVFWATRSDEDNELGNATNMYYATTTDFRTISEPVKWVDRAVQAIDATMLRVDDWYYRASAGNSYIHIERSKDPYAVSTVPSFDDEPHAGDPNADERQWQFMTNLDRIFGDDFNRLCGGNPESHRLEGPELFRFNDADADGMPFGLMGDRYNDHNGYIAFRTADLSSTDAHDWAAADIDFGAVKKRHGTILPITEREYQNLLDTYDAH</sequence>
<keyword evidence="4" id="KW-1185">Reference proteome</keyword>
<dbReference type="CDD" id="cd08983">
    <property type="entry name" value="GH43_Bt3655-like"/>
    <property type="match status" value="1"/>
</dbReference>
<keyword evidence="2" id="KW-0119">Carbohydrate metabolism</keyword>
<organism evidence="2 3">
    <name type="scientific">Bifidobacterium vespertilionis</name>
    <dbReference type="NCBI Taxonomy" id="2562524"/>
    <lineage>
        <taxon>Bacteria</taxon>
        <taxon>Bacillati</taxon>
        <taxon>Actinomycetota</taxon>
        <taxon>Actinomycetes</taxon>
        <taxon>Bifidobacteriales</taxon>
        <taxon>Bifidobacteriaceae</taxon>
        <taxon>Bifidobacterium</taxon>
    </lineage>
</organism>
<dbReference type="PANTHER" id="PTHR43301:SF3">
    <property type="entry name" value="ARABINAN ENDO-1,5-ALPHA-L-ARABINOSIDASE A-RELATED"/>
    <property type="match status" value="1"/>
</dbReference>
<dbReference type="GO" id="GO:0045493">
    <property type="term" value="P:xylan catabolic process"/>
    <property type="evidence" value="ECO:0007669"/>
    <property type="project" value="UniProtKB-KW"/>
</dbReference>
<dbReference type="SUPFAM" id="SSF75005">
    <property type="entry name" value="Arabinanase/levansucrase/invertase"/>
    <property type="match status" value="1"/>
</dbReference>
<accession>A0A5J5DSS4</accession>
<name>A0A5J5DSS4_9BIFI</name>
<protein>
    <submittedName>
        <fullName evidence="2">1,4-beta-xylanase</fullName>
    </submittedName>
</protein>
<proteinExistence type="predicted"/>
<evidence type="ECO:0000313" key="3">
    <source>
        <dbReference type="Proteomes" id="UP000345527"/>
    </source>
</evidence>
<keyword evidence="2" id="KW-0624">Polysaccharide degradation</keyword>
<dbReference type="EMBL" id="RZNZ01000019">
    <property type="protein sequence ID" value="KAA8816895.1"/>
    <property type="molecule type" value="Genomic_DNA"/>
</dbReference>
<comment type="caution">
    <text evidence="2">The sequence shown here is derived from an EMBL/GenBank/DDBJ whole genome shotgun (WGS) entry which is preliminary data.</text>
</comment>
<reference evidence="3 4" key="1">
    <citation type="journal article" date="2019" name="Syst. Appl. Microbiol.">
        <title>Characterization of Bifidobacterium species in feaces of the Egyptian fruit bat: Description of B. vespertilionis sp. nov. and B. rousetti sp. nov.</title>
        <authorList>
            <person name="Modesto M."/>
            <person name="Satti M."/>
            <person name="Watanabe K."/>
            <person name="Puglisi E."/>
            <person name="Morelli L."/>
            <person name="Huang C.-H."/>
            <person name="Liou J.-S."/>
            <person name="Miyashita M."/>
            <person name="Tamura T."/>
            <person name="Saito S."/>
            <person name="Mori K."/>
            <person name="Huang L."/>
            <person name="Sciavilla P."/>
            <person name="Sandri C."/>
            <person name="Spiezio C."/>
            <person name="Vitali F."/>
            <person name="Cavalieri D."/>
            <person name="Perpetuini G."/>
            <person name="Tofalo R."/>
            <person name="Bonetti A."/>
            <person name="Arita M."/>
            <person name="Mattarelli P."/>
        </authorList>
    </citation>
    <scope>NUCLEOTIDE SEQUENCE [LARGE SCALE GENOMIC DNA]</scope>
    <source>
        <strain evidence="1 4">RST16</strain>
        <strain evidence="2 3">RST8</strain>
    </source>
</reference>
<dbReference type="Proteomes" id="UP000374630">
    <property type="component" value="Unassembled WGS sequence"/>
</dbReference>
<dbReference type="Gene3D" id="2.115.10.20">
    <property type="entry name" value="Glycosyl hydrolase domain, family 43"/>
    <property type="match status" value="1"/>
</dbReference>
<dbReference type="RefSeq" id="WP_150354755.1">
    <property type="nucleotide sequence ID" value="NZ_RZNZ01000019.1"/>
</dbReference>
<dbReference type="PANTHER" id="PTHR43301">
    <property type="entry name" value="ARABINAN ENDO-1,5-ALPHA-L-ARABINOSIDASE"/>
    <property type="match status" value="1"/>
</dbReference>
<dbReference type="InterPro" id="IPR050727">
    <property type="entry name" value="GH43_arabinanases"/>
</dbReference>
<gene>
    <name evidence="2" type="ORF">EM848_09850</name>
    <name evidence="1" type="ORF">EMO90_11090</name>
</gene>
<dbReference type="AlphaFoldDB" id="A0A5J5DSS4"/>
<keyword evidence="2" id="KW-0326">Glycosidase</keyword>
<evidence type="ECO:0000313" key="4">
    <source>
        <dbReference type="Proteomes" id="UP000374630"/>
    </source>
</evidence>
<dbReference type="InterPro" id="IPR023296">
    <property type="entry name" value="Glyco_hydro_beta-prop_sf"/>
</dbReference>
<dbReference type="Proteomes" id="UP000345527">
    <property type="component" value="Unassembled WGS sequence"/>
</dbReference>
<evidence type="ECO:0000313" key="2">
    <source>
        <dbReference type="EMBL" id="KAA8821894.1"/>
    </source>
</evidence>
<evidence type="ECO:0000313" key="1">
    <source>
        <dbReference type="EMBL" id="KAA8816895.1"/>
    </source>
</evidence>